<name>A0A3N4ICV3_ASCIM</name>
<dbReference type="Pfam" id="PF00134">
    <property type="entry name" value="Cyclin_N"/>
    <property type="match status" value="1"/>
</dbReference>
<sequence length="444" mass="51020">MAYQGASSRRLPPCDSYFVEDDDSSVVDPGMYQTRNYKDDPWAASQVQEEKALELSMLTKEYLPEMLSHMEFMEGMTLPDVASIELQTEIQWFMRPYLLDFLIEAHLAFALLPETLFLTVNILDRYCSKRVVYKRHYQLVGCTSLLIAAKYGDKKDRVPTLQELKSMCCSLYDEDMFVQMEWHVLETLKWVIGHPTVDSFLQMSLPCLSYSRDEQKTKSMAKYILEIALFHKEFLGIRPSVMARTSLALARHVLGLPDVPPPDAHLHDWCKEIDNNVLIHLSQFLTQPSTVLYRKYSASQFDGVAIALEQFMQRQVAMMATRYVQPPTPPSLQYQYGDEPYTPRSEYDGTDDDEEAESDDSSVGGRHHPEQLYTPVKNTNVTAIQNQAMGVVTPPKTPEEYLAIQQQHIQQQQQQDHSSQYLSAHGHSHGRHHGHPGWYKTEQS</sequence>
<evidence type="ECO:0000256" key="3">
    <source>
        <dbReference type="ARBA" id="ARBA00023127"/>
    </source>
</evidence>
<comment type="similarity">
    <text evidence="1 5">Belongs to the cyclin family.</text>
</comment>
<evidence type="ECO:0000259" key="8">
    <source>
        <dbReference type="SMART" id="SM01332"/>
    </source>
</evidence>
<evidence type="ECO:0000256" key="2">
    <source>
        <dbReference type="ARBA" id="ARBA00022618"/>
    </source>
</evidence>
<evidence type="ECO:0000259" key="7">
    <source>
        <dbReference type="SMART" id="SM00385"/>
    </source>
</evidence>
<reference evidence="9 10" key="1">
    <citation type="journal article" date="2018" name="Nat. Ecol. Evol.">
        <title>Pezizomycetes genomes reveal the molecular basis of ectomycorrhizal truffle lifestyle.</title>
        <authorList>
            <person name="Murat C."/>
            <person name="Payen T."/>
            <person name="Noel B."/>
            <person name="Kuo A."/>
            <person name="Morin E."/>
            <person name="Chen J."/>
            <person name="Kohler A."/>
            <person name="Krizsan K."/>
            <person name="Balestrini R."/>
            <person name="Da Silva C."/>
            <person name="Montanini B."/>
            <person name="Hainaut M."/>
            <person name="Levati E."/>
            <person name="Barry K.W."/>
            <person name="Belfiori B."/>
            <person name="Cichocki N."/>
            <person name="Clum A."/>
            <person name="Dockter R.B."/>
            <person name="Fauchery L."/>
            <person name="Guy J."/>
            <person name="Iotti M."/>
            <person name="Le Tacon F."/>
            <person name="Lindquist E.A."/>
            <person name="Lipzen A."/>
            <person name="Malagnac F."/>
            <person name="Mello A."/>
            <person name="Molinier V."/>
            <person name="Miyauchi S."/>
            <person name="Poulain J."/>
            <person name="Riccioni C."/>
            <person name="Rubini A."/>
            <person name="Sitrit Y."/>
            <person name="Splivallo R."/>
            <person name="Traeger S."/>
            <person name="Wang M."/>
            <person name="Zifcakova L."/>
            <person name="Wipf D."/>
            <person name="Zambonelli A."/>
            <person name="Paolocci F."/>
            <person name="Nowrousian M."/>
            <person name="Ottonello S."/>
            <person name="Baldrian P."/>
            <person name="Spatafora J.W."/>
            <person name="Henrissat B."/>
            <person name="Nagy L.G."/>
            <person name="Aury J.M."/>
            <person name="Wincker P."/>
            <person name="Grigoriev I.V."/>
            <person name="Bonfante P."/>
            <person name="Martin F.M."/>
        </authorList>
    </citation>
    <scope>NUCLEOTIDE SEQUENCE [LARGE SCALE GENOMIC DNA]</scope>
    <source>
        <strain evidence="9 10">RN42</strain>
    </source>
</reference>
<dbReference type="CDD" id="cd20537">
    <property type="entry name" value="CYCLIN_CCNO-like_rpt2"/>
    <property type="match status" value="1"/>
</dbReference>
<feature type="region of interest" description="Disordered" evidence="6">
    <location>
        <begin position="327"/>
        <end position="373"/>
    </location>
</feature>
<dbReference type="InterPro" id="IPR006671">
    <property type="entry name" value="Cyclin_N"/>
</dbReference>
<evidence type="ECO:0000256" key="5">
    <source>
        <dbReference type="RuleBase" id="RU000383"/>
    </source>
</evidence>
<dbReference type="GO" id="GO:0051301">
    <property type="term" value="P:cell division"/>
    <property type="evidence" value="ECO:0007669"/>
    <property type="project" value="UniProtKB-KW"/>
</dbReference>
<dbReference type="InterPro" id="IPR039361">
    <property type="entry name" value="Cyclin"/>
</dbReference>
<dbReference type="InterPro" id="IPR036915">
    <property type="entry name" value="Cyclin-like_sf"/>
</dbReference>
<dbReference type="InterPro" id="IPR013763">
    <property type="entry name" value="Cyclin-like_dom"/>
</dbReference>
<keyword evidence="4" id="KW-0131">Cell cycle</keyword>
<gene>
    <name evidence="9" type="ORF">BJ508DRAFT_304100</name>
</gene>
<accession>A0A3N4ICV3</accession>
<evidence type="ECO:0000256" key="1">
    <source>
        <dbReference type="ARBA" id="ARBA00008742"/>
    </source>
</evidence>
<dbReference type="GO" id="GO:0016538">
    <property type="term" value="F:cyclin-dependent protein serine/threonine kinase regulator activity"/>
    <property type="evidence" value="ECO:0007669"/>
    <property type="project" value="UniProtKB-ARBA"/>
</dbReference>
<dbReference type="Gene3D" id="1.10.472.10">
    <property type="entry name" value="Cyclin-like"/>
    <property type="match status" value="2"/>
</dbReference>
<dbReference type="GO" id="GO:0044843">
    <property type="term" value="P:cell cycle G1/S phase transition"/>
    <property type="evidence" value="ECO:0007669"/>
    <property type="project" value="UniProtKB-ARBA"/>
</dbReference>
<dbReference type="OrthoDB" id="5590282at2759"/>
<dbReference type="EMBL" id="ML119661">
    <property type="protein sequence ID" value="RPA83925.1"/>
    <property type="molecule type" value="Genomic_DNA"/>
</dbReference>
<dbReference type="PANTHER" id="PTHR10177">
    <property type="entry name" value="CYCLINS"/>
    <property type="match status" value="1"/>
</dbReference>
<organism evidence="9 10">
    <name type="scientific">Ascobolus immersus RN42</name>
    <dbReference type="NCBI Taxonomy" id="1160509"/>
    <lineage>
        <taxon>Eukaryota</taxon>
        <taxon>Fungi</taxon>
        <taxon>Dikarya</taxon>
        <taxon>Ascomycota</taxon>
        <taxon>Pezizomycotina</taxon>
        <taxon>Pezizomycetes</taxon>
        <taxon>Pezizales</taxon>
        <taxon>Ascobolaceae</taxon>
        <taxon>Ascobolus</taxon>
    </lineage>
</organism>
<dbReference type="InterPro" id="IPR048258">
    <property type="entry name" value="Cyclins_cyclin-box"/>
</dbReference>
<feature type="domain" description="Cyclin-like" evidence="7">
    <location>
        <begin position="100"/>
        <end position="186"/>
    </location>
</feature>
<feature type="domain" description="Cyclin-like" evidence="7">
    <location>
        <begin position="199"/>
        <end position="287"/>
    </location>
</feature>
<keyword evidence="3 5" id="KW-0195">Cyclin</keyword>
<evidence type="ECO:0000256" key="6">
    <source>
        <dbReference type="SAM" id="MobiDB-lite"/>
    </source>
</evidence>
<feature type="compositionally biased region" description="Acidic residues" evidence="6">
    <location>
        <begin position="348"/>
        <end position="360"/>
    </location>
</feature>
<protein>
    <submittedName>
        <fullName evidence="9">Uncharacterized protein</fullName>
    </submittedName>
</protein>
<evidence type="ECO:0000313" key="10">
    <source>
        <dbReference type="Proteomes" id="UP000275078"/>
    </source>
</evidence>
<dbReference type="SUPFAM" id="SSF47954">
    <property type="entry name" value="Cyclin-like"/>
    <property type="match status" value="2"/>
</dbReference>
<proteinExistence type="inferred from homology"/>
<dbReference type="PROSITE" id="PS00292">
    <property type="entry name" value="CYCLINS"/>
    <property type="match status" value="1"/>
</dbReference>
<evidence type="ECO:0000256" key="4">
    <source>
        <dbReference type="ARBA" id="ARBA00023306"/>
    </source>
</evidence>
<feature type="region of interest" description="Disordered" evidence="6">
    <location>
        <begin position="405"/>
        <end position="444"/>
    </location>
</feature>
<dbReference type="FunFam" id="1.10.472.10:FF:000010">
    <property type="entry name" value="G1/S-specific cyclin Cln1"/>
    <property type="match status" value="1"/>
</dbReference>
<dbReference type="Proteomes" id="UP000275078">
    <property type="component" value="Unassembled WGS sequence"/>
</dbReference>
<feature type="compositionally biased region" description="Basic residues" evidence="6">
    <location>
        <begin position="426"/>
        <end position="435"/>
    </location>
</feature>
<evidence type="ECO:0000313" key="9">
    <source>
        <dbReference type="EMBL" id="RPA83925.1"/>
    </source>
</evidence>
<feature type="domain" description="Cyclin C-terminal" evidence="8">
    <location>
        <begin position="195"/>
        <end position="309"/>
    </location>
</feature>
<dbReference type="InterPro" id="IPR004367">
    <property type="entry name" value="Cyclin_C-dom"/>
</dbReference>
<dbReference type="STRING" id="1160509.A0A3N4ICV3"/>
<dbReference type="SMART" id="SM00385">
    <property type="entry name" value="CYCLIN"/>
    <property type="match status" value="2"/>
</dbReference>
<dbReference type="GO" id="GO:0051726">
    <property type="term" value="P:regulation of cell cycle"/>
    <property type="evidence" value="ECO:0007669"/>
    <property type="project" value="UniProtKB-ARBA"/>
</dbReference>
<dbReference type="AlphaFoldDB" id="A0A3N4ICV3"/>
<dbReference type="SMART" id="SM01332">
    <property type="entry name" value="Cyclin_C"/>
    <property type="match status" value="1"/>
</dbReference>
<dbReference type="CDD" id="cd20559">
    <property type="entry name" value="CYCLIN_ScCLN_like"/>
    <property type="match status" value="1"/>
</dbReference>
<keyword evidence="10" id="KW-1185">Reference proteome</keyword>
<feature type="compositionally biased region" description="Low complexity" evidence="6">
    <location>
        <begin position="405"/>
        <end position="420"/>
    </location>
</feature>
<keyword evidence="2" id="KW-0132">Cell division</keyword>
<dbReference type="Pfam" id="PF02984">
    <property type="entry name" value="Cyclin_C"/>
    <property type="match status" value="1"/>
</dbReference>